<dbReference type="EMBL" id="CP031733">
    <property type="protein sequence ID" value="AXQ78141.1"/>
    <property type="molecule type" value="Genomic_DNA"/>
</dbReference>
<proteinExistence type="predicted"/>
<name>A0A346NAU6_9STRE</name>
<gene>
    <name evidence="1" type="ORF">DDV21_003140</name>
</gene>
<sequence>MALTHQDIQAIQNVTKNLCSDETVIKGDNIPVETLNSNGKIVESNEYEVIDKINGTTQAIAVAPVIDGKTDYSQTAIVVAGTQLIGKEGFGEEAWNSTKNVIEARSGLTPQVDDISDFYDSTAAKLEKDHGGGSISNMSGFSQSGPAVAKVAAQHQVPKITNFMDWGASSSLYSKDNPKGITAEEKTWLDKHATIYMDSTRDVTYLDGKSHGDIPYGKKYIVEGTGDWISDHDTAFPRIKGNGLDIDWYVKHGQFVSGMTREQVIKVARMKAKQAKGLDIKDPDTWFDSTDYRTYLLEYVKTYGDFAVEPTKAELLSSYKKTVKELRSQLKTATGSKRISLREELLRAVAQKARLHAEVKTEAVLQKLEEKKASFQADIEATRQAMYAVAEELSESEVTDLLSPYTMENLWDSQAEEQNRAELDAYKNRMMAFADKLDAAADNLIAADQEGAALFSADK</sequence>
<accession>A0A346NAU6</accession>
<evidence type="ECO:0000313" key="1">
    <source>
        <dbReference type="EMBL" id="AXQ78141.1"/>
    </source>
</evidence>
<dbReference type="Proteomes" id="UP000246115">
    <property type="component" value="Chromosome"/>
</dbReference>
<organism evidence="1 2">
    <name type="scientific">Streptococcus chenjunshii</name>
    <dbReference type="NCBI Taxonomy" id="2173853"/>
    <lineage>
        <taxon>Bacteria</taxon>
        <taxon>Bacillati</taxon>
        <taxon>Bacillota</taxon>
        <taxon>Bacilli</taxon>
        <taxon>Lactobacillales</taxon>
        <taxon>Streptococcaceae</taxon>
        <taxon>Streptococcus</taxon>
    </lineage>
</organism>
<reference evidence="2" key="1">
    <citation type="submission" date="2018-08" db="EMBL/GenBank/DDBJ databases">
        <title>Streptococcus chenjunshii sp. nov., isolated from stools sample of the Tibetan antelope in the Qinghai-Tibet plateau, China.</title>
        <authorList>
            <person name="Tian Z."/>
        </authorList>
    </citation>
    <scope>NUCLEOTIDE SEQUENCE [LARGE SCALE GENOMIC DNA]</scope>
    <source>
        <strain evidence="2">Z15</strain>
    </source>
</reference>
<protein>
    <submittedName>
        <fullName evidence="1">Uncharacterized protein</fullName>
    </submittedName>
</protein>
<dbReference type="KEGG" id="schj:DDV21_003140"/>
<dbReference type="AlphaFoldDB" id="A0A346NAU6"/>
<evidence type="ECO:0000313" key="2">
    <source>
        <dbReference type="Proteomes" id="UP000246115"/>
    </source>
</evidence>
<dbReference type="RefSeq" id="WP_117287766.1">
    <property type="nucleotide sequence ID" value="NZ_CP031733.1"/>
</dbReference>